<evidence type="ECO:0000313" key="2">
    <source>
        <dbReference type="Proteomes" id="UP001165064"/>
    </source>
</evidence>
<dbReference type="EMBL" id="BSXS01004846">
    <property type="protein sequence ID" value="GME83580.1"/>
    <property type="molecule type" value="Genomic_DNA"/>
</dbReference>
<protein>
    <submittedName>
        <fullName evidence="1">Unnamed protein product</fullName>
    </submittedName>
</protein>
<reference evidence="1" key="1">
    <citation type="submission" date="2023-04" db="EMBL/GenBank/DDBJ databases">
        <title>Ambrosiozyma monospora NBRC 10751.</title>
        <authorList>
            <person name="Ichikawa N."/>
            <person name="Sato H."/>
            <person name="Tonouchi N."/>
        </authorList>
    </citation>
    <scope>NUCLEOTIDE SEQUENCE</scope>
    <source>
        <strain evidence="1">NBRC 10751</strain>
    </source>
</reference>
<evidence type="ECO:0000313" key="1">
    <source>
        <dbReference type="EMBL" id="GME83580.1"/>
    </source>
</evidence>
<keyword evidence="2" id="KW-1185">Reference proteome</keyword>
<organism evidence="1 2">
    <name type="scientific">Ambrosiozyma monospora</name>
    <name type="common">Yeast</name>
    <name type="synonym">Endomycopsis monosporus</name>
    <dbReference type="NCBI Taxonomy" id="43982"/>
    <lineage>
        <taxon>Eukaryota</taxon>
        <taxon>Fungi</taxon>
        <taxon>Dikarya</taxon>
        <taxon>Ascomycota</taxon>
        <taxon>Saccharomycotina</taxon>
        <taxon>Pichiomycetes</taxon>
        <taxon>Pichiales</taxon>
        <taxon>Pichiaceae</taxon>
        <taxon>Ambrosiozyma</taxon>
    </lineage>
</organism>
<name>A0ACB5T8W7_AMBMO</name>
<gene>
    <name evidence="1" type="ORF">Amon02_000626600</name>
</gene>
<dbReference type="Proteomes" id="UP001165064">
    <property type="component" value="Unassembled WGS sequence"/>
</dbReference>
<accession>A0ACB5T8W7</accession>
<comment type="caution">
    <text evidence="1">The sequence shown here is derived from an EMBL/GenBank/DDBJ whole genome shotgun (WGS) entry which is preliminary data.</text>
</comment>
<sequence>MNSIASIVPEVLHRMSVADKVTKSTGIGHLDVTHQNNLSSSKSVSPSSEDIGKGPENKNPESKNSESVFESINTMFSPTNTSTSRSSESGKQINNTISPKTSPLPHKDSLSSGIGSRLLTAVRSNRGSVSAISPSTSKPSFSPNSSITPLNRRSSSHKFEIELTFNPSHHSQGSSSPKPPTSIKIKPRLQVLTIQSDKPIPIAIDGEFLMESSALLTAQSKIDSLKERLVNKYLTTWSSISHECEGQINVPRNVYQDLLALVRMQLVLPCGSSGGIDMFETVECKDLEWSKSPDSGVYHAELTFKLFLDEKKLKQTTGDANTAAGLVHLVPSFQTCLLGRFYAVRFEFEYGYKEIKFGVKDSKKAFASLPIDVV</sequence>
<proteinExistence type="predicted"/>